<dbReference type="FunFam" id="1.20.1270.10:FF:000002">
    <property type="entry name" value="Heat shock 70 kDa protein 4"/>
    <property type="match status" value="1"/>
</dbReference>
<dbReference type="GO" id="GO:0140662">
    <property type="term" value="F:ATP-dependent protein folding chaperone"/>
    <property type="evidence" value="ECO:0007669"/>
    <property type="project" value="InterPro"/>
</dbReference>
<dbReference type="EMBL" id="CASHTH010002278">
    <property type="protein sequence ID" value="CAI8027428.1"/>
    <property type="molecule type" value="Genomic_DNA"/>
</dbReference>
<dbReference type="SUPFAM" id="SSF100934">
    <property type="entry name" value="Heat shock protein 70kD (HSP70), C-terminal subdomain"/>
    <property type="match status" value="1"/>
</dbReference>
<dbReference type="GO" id="GO:0005634">
    <property type="term" value="C:nucleus"/>
    <property type="evidence" value="ECO:0007669"/>
    <property type="project" value="TreeGrafter"/>
</dbReference>
<dbReference type="Gene3D" id="1.20.1270.10">
    <property type="match status" value="1"/>
</dbReference>
<dbReference type="SUPFAM" id="SSF100920">
    <property type="entry name" value="Heat shock protein 70kD (HSP70), peptide-binding domain"/>
    <property type="match status" value="1"/>
</dbReference>
<dbReference type="Proteomes" id="UP001174909">
    <property type="component" value="Unassembled WGS sequence"/>
</dbReference>
<protein>
    <submittedName>
        <fullName evidence="5">Heat shock protein 105 kDa</fullName>
    </submittedName>
</protein>
<dbReference type="FunFam" id="3.30.30.30:FF:000002">
    <property type="entry name" value="Heat shock 70 kDa protein 4"/>
    <property type="match status" value="1"/>
</dbReference>
<dbReference type="PRINTS" id="PR00301">
    <property type="entry name" value="HEATSHOCK70"/>
</dbReference>
<dbReference type="PANTHER" id="PTHR45639">
    <property type="entry name" value="HSC70CB, ISOFORM G-RELATED"/>
    <property type="match status" value="1"/>
</dbReference>
<evidence type="ECO:0000256" key="3">
    <source>
        <dbReference type="ARBA" id="ARBA00022840"/>
    </source>
</evidence>
<dbReference type="Gene3D" id="3.90.640.10">
    <property type="entry name" value="Actin, Chain A, domain 4"/>
    <property type="match status" value="1"/>
</dbReference>
<reference evidence="5" key="1">
    <citation type="submission" date="2023-03" db="EMBL/GenBank/DDBJ databases">
        <authorList>
            <person name="Steffen K."/>
            <person name="Cardenas P."/>
        </authorList>
    </citation>
    <scope>NUCLEOTIDE SEQUENCE</scope>
</reference>
<dbReference type="Gene3D" id="3.30.420.40">
    <property type="match status" value="2"/>
</dbReference>
<accession>A0AA35WMY7</accession>
<keyword evidence="3" id="KW-0067">ATP-binding</keyword>
<dbReference type="GO" id="GO:0005829">
    <property type="term" value="C:cytosol"/>
    <property type="evidence" value="ECO:0007669"/>
    <property type="project" value="TreeGrafter"/>
</dbReference>
<dbReference type="Gene3D" id="3.30.30.30">
    <property type="match status" value="1"/>
</dbReference>
<evidence type="ECO:0000256" key="2">
    <source>
        <dbReference type="ARBA" id="ARBA00022741"/>
    </source>
</evidence>
<dbReference type="InterPro" id="IPR029048">
    <property type="entry name" value="HSP70_C_sf"/>
</dbReference>
<evidence type="ECO:0000256" key="4">
    <source>
        <dbReference type="SAM" id="MobiDB-lite"/>
    </source>
</evidence>
<dbReference type="FunFam" id="3.30.420.40:FF:000171">
    <property type="entry name" value="Heat shock 70 kDa protein 4"/>
    <property type="match status" value="1"/>
</dbReference>
<evidence type="ECO:0000256" key="1">
    <source>
        <dbReference type="ARBA" id="ARBA00007381"/>
    </source>
</evidence>
<organism evidence="5 6">
    <name type="scientific">Geodia barretti</name>
    <name type="common">Barrett's horny sponge</name>
    <dbReference type="NCBI Taxonomy" id="519541"/>
    <lineage>
        <taxon>Eukaryota</taxon>
        <taxon>Metazoa</taxon>
        <taxon>Porifera</taxon>
        <taxon>Demospongiae</taxon>
        <taxon>Heteroscleromorpha</taxon>
        <taxon>Tetractinellida</taxon>
        <taxon>Astrophorina</taxon>
        <taxon>Geodiidae</taxon>
        <taxon>Geodia</taxon>
    </lineage>
</organism>
<dbReference type="InterPro" id="IPR043129">
    <property type="entry name" value="ATPase_NBD"/>
</dbReference>
<dbReference type="SUPFAM" id="SSF53067">
    <property type="entry name" value="Actin-like ATPase domain"/>
    <property type="match status" value="2"/>
</dbReference>
<dbReference type="InterPro" id="IPR013126">
    <property type="entry name" value="Hsp_70_fam"/>
</dbReference>
<comment type="similarity">
    <text evidence="1">Belongs to the heat shock protein 70 family.</text>
</comment>
<dbReference type="AlphaFoldDB" id="A0AA35WMY7"/>
<dbReference type="Pfam" id="PF00012">
    <property type="entry name" value="HSP70"/>
    <property type="match status" value="2"/>
</dbReference>
<proteinExistence type="inferred from homology"/>
<comment type="caution">
    <text evidence="5">The sequence shown here is derived from an EMBL/GenBank/DDBJ whole genome shotgun (WGS) entry which is preliminary data.</text>
</comment>
<keyword evidence="2" id="KW-0547">Nucleotide-binding</keyword>
<keyword evidence="5" id="KW-0346">Stress response</keyword>
<dbReference type="FunFam" id="3.90.640.10:FF:000004">
    <property type="entry name" value="Heat shock 70 kDa protein 4"/>
    <property type="match status" value="1"/>
</dbReference>
<gene>
    <name evidence="5" type="ORF">GBAR_LOCUS15697</name>
</gene>
<name>A0AA35WMY7_GEOBA</name>
<dbReference type="PANTHER" id="PTHR45639:SF4">
    <property type="entry name" value="HSC70CB, ISOFORM G"/>
    <property type="match status" value="1"/>
</dbReference>
<dbReference type="Gene3D" id="2.60.34.10">
    <property type="entry name" value="Substrate Binding Domain Of DNAk, Chain A, domain 1"/>
    <property type="match status" value="1"/>
</dbReference>
<feature type="compositionally biased region" description="Low complexity" evidence="4">
    <location>
        <begin position="580"/>
        <end position="593"/>
    </location>
</feature>
<feature type="compositionally biased region" description="Polar residues" evidence="4">
    <location>
        <begin position="518"/>
        <end position="527"/>
    </location>
</feature>
<dbReference type="InterPro" id="IPR029047">
    <property type="entry name" value="HSP70_peptide-bd_sf"/>
</dbReference>
<evidence type="ECO:0000313" key="5">
    <source>
        <dbReference type="EMBL" id="CAI8027428.1"/>
    </source>
</evidence>
<evidence type="ECO:0000313" key="6">
    <source>
        <dbReference type="Proteomes" id="UP001174909"/>
    </source>
</evidence>
<dbReference type="GO" id="GO:0005524">
    <property type="term" value="F:ATP binding"/>
    <property type="evidence" value="ECO:0007669"/>
    <property type="project" value="UniProtKB-KW"/>
</dbReference>
<dbReference type="FunFam" id="3.30.420.40:FF:000495">
    <property type="entry name" value="Heat shock protein 4b"/>
    <property type="match status" value="1"/>
</dbReference>
<sequence length="780" mass="86859">MSVVGFDIGAQACYVAVARHGGVEMANNEYSDRASPTIVGLGEKRREMGTSARNQLVMNPKSTIWGFKHLIGRSFSDPFIKRERQGLPYDVVETGRDGLGIKVPGGEAPQTYSPEQVMAMFLTYLKKVAESSLGKPVVDCVISVPSFYTDRQRRALLDASTIAGLTCLRLMNDTNAVALAYGIYKQDLPAENEKPRNVAFVDAGHTSLQVAICSFQKGKLKVLSKAFDPELGGRDFTQRLVTHFKQDFSKRYKLSSLDKPRPTLRLFNECEKLKKNLSANTTSIPINIDCLAEDKDVSGHMKREQFVEMCEDLLKRVRAPLEDALAKSGLKVEDIEAVEVVGGSCRVPAIKDIISDVFKRDLSTTLNMDEAVARGCALQCAMLSPTFKVRDFSIVDIQPYPIRLQWQTIMEGEDGEMVVFKEGDQIYHSKILSFYRKSSFELRASYQLPSLLPYPSPHVGTFSVKDVKPTESGEASKIKVKVRLSIHGIFFVKSASLIEKLPAGSEEAMETDKPATVAGNSTDSSDVSQGSEEQPPPPAAAPQTSQEEQPMDAAPVDQTDTNAPASDGPPPETQESSDKTTPPDTQQQAPPTTGNEGAEPEKPPEAKKPKKPTVRSVDLPIAEVTTSLTKKELDNMREKEVQLNYQDELEQQKKDAKNAVEEYVYDTRDKLSDALSEFVTEKEKEGFLRELTATEDWLYDEGEDQSKKVYVKRLDELKKTGNKVVTREVEWRERPRAFGELASTIIHFEKILAEYKDETNETYRHIEEGEMKKSRGGSQH</sequence>
<keyword evidence="6" id="KW-1185">Reference proteome</keyword>
<feature type="region of interest" description="Disordered" evidence="4">
    <location>
        <begin position="505"/>
        <end position="635"/>
    </location>
</feature>